<organism evidence="2 3">
    <name type="scientific">Oleiharenicola lentus</name>
    <dbReference type="NCBI Taxonomy" id="2508720"/>
    <lineage>
        <taxon>Bacteria</taxon>
        <taxon>Pseudomonadati</taxon>
        <taxon>Verrucomicrobiota</taxon>
        <taxon>Opitutia</taxon>
        <taxon>Opitutales</taxon>
        <taxon>Opitutaceae</taxon>
        <taxon>Oleiharenicola</taxon>
    </lineage>
</organism>
<gene>
    <name evidence="2" type="ORF">ESB00_07270</name>
</gene>
<reference evidence="2 3" key="1">
    <citation type="submission" date="2019-01" db="EMBL/GenBank/DDBJ databases">
        <title>Lacunisphaera sp. strain TWA-58.</title>
        <authorList>
            <person name="Chen W.-M."/>
        </authorList>
    </citation>
    <scope>NUCLEOTIDE SEQUENCE [LARGE SCALE GENOMIC DNA]</scope>
    <source>
        <strain evidence="2 3">TWA-58</strain>
    </source>
</reference>
<evidence type="ECO:0000256" key="1">
    <source>
        <dbReference type="SAM" id="SignalP"/>
    </source>
</evidence>
<dbReference type="SUPFAM" id="SSF56935">
    <property type="entry name" value="Porins"/>
    <property type="match status" value="1"/>
</dbReference>
<keyword evidence="3" id="KW-1185">Reference proteome</keyword>
<protein>
    <recommendedName>
        <fullName evidence="4">Porin</fullName>
    </recommendedName>
</protein>
<proteinExistence type="predicted"/>
<feature type="chain" id="PRO_5020324288" description="Porin" evidence="1">
    <location>
        <begin position="32"/>
        <end position="378"/>
    </location>
</feature>
<dbReference type="InterPro" id="IPR018759">
    <property type="entry name" value="BBP2_2"/>
</dbReference>
<evidence type="ECO:0000313" key="3">
    <source>
        <dbReference type="Proteomes" id="UP000290218"/>
    </source>
</evidence>
<comment type="caution">
    <text evidence="2">The sequence shown here is derived from an EMBL/GenBank/DDBJ whole genome shotgun (WGS) entry which is preliminary data.</text>
</comment>
<keyword evidence="1" id="KW-0732">Signal</keyword>
<dbReference type="Gene3D" id="2.40.160.20">
    <property type="match status" value="1"/>
</dbReference>
<name>A0A4Q1C9K2_9BACT</name>
<accession>A0A4Q1C9K2</accession>
<dbReference type="RefSeq" id="WP_129047040.1">
    <property type="nucleotide sequence ID" value="NZ_SDHX01000001.1"/>
</dbReference>
<dbReference type="Proteomes" id="UP000290218">
    <property type="component" value="Unassembled WGS sequence"/>
</dbReference>
<dbReference type="EMBL" id="SDHX01000001">
    <property type="protein sequence ID" value="RXK55675.1"/>
    <property type="molecule type" value="Genomic_DNA"/>
</dbReference>
<dbReference type="Pfam" id="PF10082">
    <property type="entry name" value="BBP2_2"/>
    <property type="match status" value="1"/>
</dbReference>
<evidence type="ECO:0008006" key="4">
    <source>
        <dbReference type="Google" id="ProtNLM"/>
    </source>
</evidence>
<dbReference type="OrthoDB" id="186826at2"/>
<evidence type="ECO:0000313" key="2">
    <source>
        <dbReference type="EMBL" id="RXK55675.1"/>
    </source>
</evidence>
<sequence length="378" mass="42392">MILPSRHLRPVRTSVLLAVACVAAAPSPALLNIDGTKNQIFVFGGVGFGYDSNIFSQRDGEGDYSITAHAGTELKRRAGIISVDATARVDYVRYGEFTEENAWNPRFSVEFGKSSGRTTGSLKISAYRESRADNAINLRTNSWSLPVEFGLRYPINEKLYLTSTTGYLRRTYRDNAALLDYTDWSEALDLYYVYTSKLDLFAGYRIRSSRTSDSRRSLDHWFNLGATGGLFSKMSGTVRFGYQLRDVRGEDQYGQFSASASVNWPITRKLLLSLQGSRDFSTIATGTSVDSTSAALTALYTYSSKLDFHAMLSAGRNNFLNESVARKDTYFSWETGARYRMNDHLQMGVTYSYLKNRSSLLLADFDNHGFAFDVSSRY</sequence>
<dbReference type="AlphaFoldDB" id="A0A4Q1C9K2"/>
<feature type="signal peptide" evidence="1">
    <location>
        <begin position="1"/>
        <end position="31"/>
    </location>
</feature>